<dbReference type="Proteomes" id="UP000069940">
    <property type="component" value="Unassembled WGS sequence"/>
</dbReference>
<accession>A0ABM1YV77</accession>
<keyword evidence="4" id="KW-1185">Reference proteome</keyword>
<proteinExistence type="predicted"/>
<dbReference type="RefSeq" id="XP_019562314.1">
    <property type="nucleotide sequence ID" value="XM_019706769.3"/>
</dbReference>
<dbReference type="Pfam" id="PF14303">
    <property type="entry name" value="NAM-associated"/>
    <property type="match status" value="1"/>
</dbReference>
<evidence type="ECO:0000313" key="4">
    <source>
        <dbReference type="Proteomes" id="UP000069940"/>
    </source>
</evidence>
<dbReference type="PANTHER" id="PTHR45125">
    <property type="entry name" value="F21J9.4-RELATED"/>
    <property type="match status" value="1"/>
</dbReference>
<dbReference type="EnsemblMetazoa" id="AALFPA23_012432.R17811">
    <property type="protein sequence ID" value="AALFPA23_012432.P17811"/>
    <property type="gene ID" value="AALFPA23_012432"/>
</dbReference>
<dbReference type="EnsemblMetazoa" id="AALFPA23_009961.R13812">
    <property type="protein sequence ID" value="AALFPA23_009961.P13812"/>
    <property type="gene ID" value="AALFPA23_009961"/>
</dbReference>
<evidence type="ECO:0000313" key="3">
    <source>
        <dbReference type="EnsemblMetazoa" id="AALFPA23_012432.P17811"/>
    </source>
</evidence>
<dbReference type="RefSeq" id="XP_062701106.1">
    <property type="nucleotide sequence ID" value="XM_062845122.1"/>
</dbReference>
<dbReference type="PANTHER" id="PTHR45125:SF3">
    <property type="entry name" value="NO-APICAL-MERISTEM-ASSOCIATED CARBOXY-TERMINAL DOMAIN PROTEIN"/>
    <property type="match status" value="1"/>
</dbReference>
<feature type="region of interest" description="Disordered" evidence="1">
    <location>
        <begin position="301"/>
        <end position="324"/>
    </location>
</feature>
<organism evidence="3 4">
    <name type="scientific">Aedes albopictus</name>
    <name type="common">Asian tiger mosquito</name>
    <name type="synonym">Stegomyia albopicta</name>
    <dbReference type="NCBI Taxonomy" id="7160"/>
    <lineage>
        <taxon>Eukaryota</taxon>
        <taxon>Metazoa</taxon>
        <taxon>Ecdysozoa</taxon>
        <taxon>Arthropoda</taxon>
        <taxon>Hexapoda</taxon>
        <taxon>Insecta</taxon>
        <taxon>Pterygota</taxon>
        <taxon>Neoptera</taxon>
        <taxon>Endopterygota</taxon>
        <taxon>Diptera</taxon>
        <taxon>Nematocera</taxon>
        <taxon>Culicoidea</taxon>
        <taxon>Culicidae</taxon>
        <taxon>Culicinae</taxon>
        <taxon>Aedini</taxon>
        <taxon>Aedes</taxon>
        <taxon>Stegomyia</taxon>
    </lineage>
</organism>
<feature type="compositionally biased region" description="Acidic residues" evidence="1">
    <location>
        <begin position="305"/>
        <end position="324"/>
    </location>
</feature>
<evidence type="ECO:0000256" key="1">
    <source>
        <dbReference type="SAM" id="MobiDB-lite"/>
    </source>
</evidence>
<protein>
    <recommendedName>
        <fullName evidence="2">No apical meristem-associated C-terminal domain-containing protein</fullName>
    </recommendedName>
</protein>
<sequence length="324" mass="35843">MNSSGIKARGKNWTSGEDEALCLAWLDVSQDPIVSTNQKAETLYGRIHQKFGEICREKTLAVDPELRGVKGIKSRWSCINKSVSKFAGCLAQIKCRQQSGAAPEDELQQALMLYNTKENAPFSLMHCFKILEKAPKWSQHLTIKQNSTPTTKRKRSTTSQEPEEEAVELPGCEDGNSSAAGSSRPMGQKASKTAEGSRKSLAAASIAMADNGRVLANLTKQKLEDSIQRTAAYKQMVNHAIMSVDVEKMSGVAREYYLLEQTRILNETRKAAGNIVEQTYEEILSEVPINEDCIEVSSKVTFSEELTEPEDEVDDDLISQTDSE</sequence>
<name>A0ABM1YV77_AEDAL</name>
<reference evidence="3" key="2">
    <citation type="submission" date="2025-05" db="UniProtKB">
        <authorList>
            <consortium name="EnsemblMetazoa"/>
        </authorList>
    </citation>
    <scope>IDENTIFICATION</scope>
    <source>
        <strain evidence="3">Foshan</strain>
    </source>
</reference>
<reference evidence="4" key="1">
    <citation type="journal article" date="2015" name="Proc. Natl. Acad. Sci. U.S.A.">
        <title>Genome sequence of the Asian Tiger mosquito, Aedes albopictus, reveals insights into its biology, genetics, and evolution.</title>
        <authorList>
            <person name="Chen X.G."/>
            <person name="Jiang X."/>
            <person name="Gu J."/>
            <person name="Xu M."/>
            <person name="Wu Y."/>
            <person name="Deng Y."/>
            <person name="Zhang C."/>
            <person name="Bonizzoni M."/>
            <person name="Dermauw W."/>
            <person name="Vontas J."/>
            <person name="Armbruster P."/>
            <person name="Huang X."/>
            <person name="Yang Y."/>
            <person name="Zhang H."/>
            <person name="He W."/>
            <person name="Peng H."/>
            <person name="Liu Y."/>
            <person name="Wu K."/>
            <person name="Chen J."/>
            <person name="Lirakis M."/>
            <person name="Topalis P."/>
            <person name="Van Leeuwen T."/>
            <person name="Hall A.B."/>
            <person name="Jiang X."/>
            <person name="Thorpe C."/>
            <person name="Mueller R.L."/>
            <person name="Sun C."/>
            <person name="Waterhouse R.M."/>
            <person name="Yan G."/>
            <person name="Tu Z.J."/>
            <person name="Fang X."/>
            <person name="James A.A."/>
        </authorList>
    </citation>
    <scope>NUCLEOTIDE SEQUENCE [LARGE SCALE GENOMIC DNA]</scope>
    <source>
        <strain evidence="4">Foshan</strain>
    </source>
</reference>
<dbReference type="GeneID" id="109405778"/>
<dbReference type="GeneID" id="109430697"/>
<feature type="region of interest" description="Disordered" evidence="1">
    <location>
        <begin position="141"/>
        <end position="197"/>
    </location>
</feature>
<dbReference type="InterPro" id="IPR029466">
    <property type="entry name" value="NAM-associated_C"/>
</dbReference>
<evidence type="ECO:0000259" key="2">
    <source>
        <dbReference type="Pfam" id="PF14303"/>
    </source>
</evidence>
<dbReference type="EnsemblMetazoa" id="AALFPA23_020906.R30862">
    <property type="protein sequence ID" value="AALFPA23_020906.P30862"/>
    <property type="gene ID" value="AALFPA23_020906"/>
</dbReference>
<feature type="domain" description="No apical meristem-associated C-terminal" evidence="2">
    <location>
        <begin position="121"/>
        <end position="264"/>
    </location>
</feature>
<dbReference type="RefSeq" id="XP_019534387.1">
    <property type="nucleotide sequence ID" value="XM_019678842.3"/>
</dbReference>
<dbReference type="GeneID" id="134285082"/>